<dbReference type="Gene3D" id="3.90.226.10">
    <property type="entry name" value="2-enoyl-CoA Hydratase, Chain A, domain 1"/>
    <property type="match status" value="1"/>
</dbReference>
<evidence type="ECO:0000256" key="1">
    <source>
        <dbReference type="ARBA" id="ARBA00005254"/>
    </source>
</evidence>
<dbReference type="Pfam" id="PF00378">
    <property type="entry name" value="ECH_1"/>
    <property type="match status" value="2"/>
</dbReference>
<dbReference type="InterPro" id="IPR018376">
    <property type="entry name" value="Enoyl-CoA_hyd/isom_CS"/>
</dbReference>
<name>A0ABY5SNF2_9MICO</name>
<proteinExistence type="inferred from homology"/>
<dbReference type="PROSITE" id="PS00166">
    <property type="entry name" value="ENOYL_COA_HYDRATASE"/>
    <property type="match status" value="1"/>
</dbReference>
<dbReference type="PANTHER" id="PTHR43149">
    <property type="entry name" value="ENOYL-COA HYDRATASE"/>
    <property type="match status" value="1"/>
</dbReference>
<evidence type="ECO:0000256" key="3">
    <source>
        <dbReference type="SAM" id="MobiDB-lite"/>
    </source>
</evidence>
<feature type="region of interest" description="Disordered" evidence="3">
    <location>
        <begin position="81"/>
        <end position="105"/>
    </location>
</feature>
<dbReference type="CDD" id="cd06558">
    <property type="entry name" value="crotonase-like"/>
    <property type="match status" value="1"/>
</dbReference>
<evidence type="ECO:0000256" key="2">
    <source>
        <dbReference type="RuleBase" id="RU003707"/>
    </source>
</evidence>
<dbReference type="Proteomes" id="UP001064879">
    <property type="component" value="Chromosome"/>
</dbReference>
<dbReference type="SUPFAM" id="SSF52096">
    <property type="entry name" value="ClpP/crotonase"/>
    <property type="match status" value="1"/>
</dbReference>
<dbReference type="PANTHER" id="PTHR43149:SF1">
    <property type="entry name" value="DELTA(3,5)-DELTA(2,4)-DIENOYL-COA ISOMERASE, MITOCHONDRIAL"/>
    <property type="match status" value="1"/>
</dbReference>
<dbReference type="InterPro" id="IPR045002">
    <property type="entry name" value="Ech1-like"/>
</dbReference>
<dbReference type="InterPro" id="IPR029045">
    <property type="entry name" value="ClpP/crotonase-like_dom_sf"/>
</dbReference>
<dbReference type="EMBL" id="CP093443">
    <property type="protein sequence ID" value="UVI35830.1"/>
    <property type="molecule type" value="Genomic_DNA"/>
</dbReference>
<gene>
    <name evidence="4" type="ORF">L1F31_17200</name>
</gene>
<protein>
    <submittedName>
        <fullName evidence="4">Enoyl-CoA hydratase-related protein</fullName>
    </submittedName>
</protein>
<accession>A0ABY5SNF2</accession>
<reference evidence="4" key="1">
    <citation type="submission" date="2022-03" db="EMBL/GenBank/DDBJ databases">
        <title>Brevibacterium spongiae sp. nov., isolated from marine sponge.</title>
        <authorList>
            <person name="Li Z."/>
            <person name="Zhang M."/>
        </authorList>
    </citation>
    <scope>NUCLEOTIDE SEQUENCE</scope>
    <source>
        <strain evidence="4">WHS-Z9</strain>
    </source>
</reference>
<evidence type="ECO:0000313" key="4">
    <source>
        <dbReference type="EMBL" id="UVI35830.1"/>
    </source>
</evidence>
<dbReference type="InterPro" id="IPR001753">
    <property type="entry name" value="Enoyl-CoA_hydra/iso"/>
</dbReference>
<organism evidence="4 5">
    <name type="scientific">Brevibacterium spongiae</name>
    <dbReference type="NCBI Taxonomy" id="2909672"/>
    <lineage>
        <taxon>Bacteria</taxon>
        <taxon>Bacillati</taxon>
        <taxon>Actinomycetota</taxon>
        <taxon>Actinomycetes</taxon>
        <taxon>Micrococcales</taxon>
        <taxon>Brevibacteriaceae</taxon>
        <taxon>Brevibacterium</taxon>
    </lineage>
</organism>
<evidence type="ECO:0000313" key="5">
    <source>
        <dbReference type="Proteomes" id="UP001064879"/>
    </source>
</evidence>
<comment type="similarity">
    <text evidence="1 2">Belongs to the enoyl-CoA hydratase/isomerase family.</text>
</comment>
<sequence>MPPTTHSTVVCSITDGVAHVEIDRAEKLNSLTREVFEDLVEAGLELKDSPEAKAVILSGRGRAFSAGLDFTEMSRIAEAGAATRSTAEEAAEKSAGAAAGIEDAGPEDAGSVGTVVNVGERLGSARALAQKAVHVWSLVDVPVIAAVRGAALGGGLQIALGADIRIAGQDAKLSLMELNWGIIPDMCGTQLLPRLVGPGQAKKLIATAATIGPEEALRIGLVEEVVEDPIARAQELAAQIAGQSRSALVWAKCLVDLSYDSELSVGLDAEQEALAQLLGTEEQKQVVAARLAAMKARAKG</sequence>
<dbReference type="RefSeq" id="WP_265418446.1">
    <property type="nucleotide sequence ID" value="NZ_CP093443.1"/>
</dbReference>
<keyword evidence="5" id="KW-1185">Reference proteome</keyword>